<name>A0A2S6APL5_9NOCA</name>
<accession>A0A2S6APL5</accession>
<sequence>MLRELVAQREIRAVNDTAFAVTPALREAYASGDDEELSEVAMGEAARASLRLLAEERESALLHAEDGDAESAADADPDAAEDAGSSYSAPVYRRAVIAADVTGTTLRSDLDDAVVRLSGPITYKRIASVHVDLAEAEPQVAKAVDVIDAADLGDPDAEFVLGDAEDHQLAWYAAQELPFLLDLL</sequence>
<comment type="caution">
    <text evidence="2">The sequence shown here is derived from an EMBL/GenBank/DDBJ whole genome shotgun (WGS) entry which is preliminary data.</text>
</comment>
<reference evidence="2 3" key="1">
    <citation type="submission" date="2018-02" db="EMBL/GenBank/DDBJ databases">
        <title>8 Nocardia nova and 1 Nocardia cyriacigeorgica strain used for evolution to TMP-SMX.</title>
        <authorList>
            <person name="Mehta H."/>
            <person name="Weng J."/>
            <person name="Shamoo Y."/>
        </authorList>
    </citation>
    <scope>NUCLEOTIDE SEQUENCE [LARGE SCALE GENOMIC DNA]</scope>
    <source>
        <strain evidence="2 3">MDA3139</strain>
    </source>
</reference>
<evidence type="ECO:0000313" key="2">
    <source>
        <dbReference type="EMBL" id="PPJ37168.1"/>
    </source>
</evidence>
<feature type="region of interest" description="Disordered" evidence="1">
    <location>
        <begin position="64"/>
        <end position="86"/>
    </location>
</feature>
<dbReference type="EMBL" id="PSZC01000010">
    <property type="protein sequence ID" value="PPJ37168.1"/>
    <property type="molecule type" value="Genomic_DNA"/>
</dbReference>
<gene>
    <name evidence="2" type="ORF">C5E45_16045</name>
</gene>
<dbReference type="InterPro" id="IPR054206">
    <property type="entry name" value="DUF6912"/>
</dbReference>
<dbReference type="OrthoDB" id="3214389at2"/>
<feature type="compositionally biased region" description="Acidic residues" evidence="1">
    <location>
        <begin position="67"/>
        <end position="81"/>
    </location>
</feature>
<protein>
    <submittedName>
        <fullName evidence="2">Uncharacterized protein</fullName>
    </submittedName>
</protein>
<dbReference type="RefSeq" id="WP_104376414.1">
    <property type="nucleotide sequence ID" value="NZ_PSZC01000010.1"/>
</dbReference>
<evidence type="ECO:0000313" key="3">
    <source>
        <dbReference type="Proteomes" id="UP000239874"/>
    </source>
</evidence>
<dbReference type="Proteomes" id="UP000239874">
    <property type="component" value="Unassembled WGS sequence"/>
</dbReference>
<dbReference type="AlphaFoldDB" id="A0A2S6APL5"/>
<evidence type="ECO:0000256" key="1">
    <source>
        <dbReference type="SAM" id="MobiDB-lite"/>
    </source>
</evidence>
<dbReference type="Pfam" id="PF21853">
    <property type="entry name" value="DUF6912"/>
    <property type="match status" value="2"/>
</dbReference>
<organism evidence="2 3">
    <name type="scientific">Nocardia nova</name>
    <dbReference type="NCBI Taxonomy" id="37330"/>
    <lineage>
        <taxon>Bacteria</taxon>
        <taxon>Bacillati</taxon>
        <taxon>Actinomycetota</taxon>
        <taxon>Actinomycetes</taxon>
        <taxon>Mycobacteriales</taxon>
        <taxon>Nocardiaceae</taxon>
        <taxon>Nocardia</taxon>
    </lineage>
</organism>
<proteinExistence type="predicted"/>